<evidence type="ECO:0000313" key="2">
    <source>
        <dbReference type="Proteomes" id="UP000026962"/>
    </source>
</evidence>
<evidence type="ECO:0000313" key="1">
    <source>
        <dbReference type="EnsemblPlants" id="OPUNC03G19220.1"/>
    </source>
</evidence>
<dbReference type="EnsemblPlants" id="OPUNC03G19220.1">
    <property type="protein sequence ID" value="OPUNC03G19220.1"/>
    <property type="gene ID" value="OPUNC03G19220"/>
</dbReference>
<sequence length="214" mass="24766">MPEPEDREAYDKWCKYISSHFAFKSPQARSYFLTEAFEVFDAERGADPKYMPLDTVGDLDDSWNRCIVNSGSVSLTESYRHGLVNSAGNIYEESTYWWLLTFGRHFPRHMLRPKKDGSIIIKVEDLIIIDLMLAYILRNEMTKLIWHIMVEKNFSCIKMLSSAWRHFEASETFDEDEKEVLNLGEDEKKLLNTTDVACSSDATESKVVSPQGKK</sequence>
<accession>A0A0E0KEQ0</accession>
<dbReference type="HOGENOM" id="CLU_1290803_0_0_1"/>
<dbReference type="Proteomes" id="UP000026962">
    <property type="component" value="Chromosome 3"/>
</dbReference>
<reference evidence="1" key="1">
    <citation type="submission" date="2015-04" db="UniProtKB">
        <authorList>
            <consortium name="EnsemblPlants"/>
        </authorList>
    </citation>
    <scope>IDENTIFICATION</scope>
</reference>
<reference evidence="1" key="2">
    <citation type="submission" date="2018-05" db="EMBL/GenBank/DDBJ databases">
        <title>OpunRS2 (Oryza punctata Reference Sequence Version 2).</title>
        <authorList>
            <person name="Zhang J."/>
            <person name="Kudrna D."/>
            <person name="Lee S."/>
            <person name="Talag J."/>
            <person name="Welchert J."/>
            <person name="Wing R.A."/>
        </authorList>
    </citation>
    <scope>NUCLEOTIDE SEQUENCE [LARGE SCALE GENOMIC DNA]</scope>
</reference>
<organism evidence="1">
    <name type="scientific">Oryza punctata</name>
    <name type="common">Red rice</name>
    <dbReference type="NCBI Taxonomy" id="4537"/>
    <lineage>
        <taxon>Eukaryota</taxon>
        <taxon>Viridiplantae</taxon>
        <taxon>Streptophyta</taxon>
        <taxon>Embryophyta</taxon>
        <taxon>Tracheophyta</taxon>
        <taxon>Spermatophyta</taxon>
        <taxon>Magnoliopsida</taxon>
        <taxon>Liliopsida</taxon>
        <taxon>Poales</taxon>
        <taxon>Poaceae</taxon>
        <taxon>BOP clade</taxon>
        <taxon>Oryzoideae</taxon>
        <taxon>Oryzeae</taxon>
        <taxon>Oryzinae</taxon>
        <taxon>Oryza</taxon>
    </lineage>
</organism>
<dbReference type="AlphaFoldDB" id="A0A0E0KEQ0"/>
<dbReference type="Gramene" id="OPUNC03G19220.1">
    <property type="protein sequence ID" value="OPUNC03G19220.1"/>
    <property type="gene ID" value="OPUNC03G19220"/>
</dbReference>
<proteinExistence type="predicted"/>
<name>A0A0E0KEQ0_ORYPU</name>
<dbReference type="OMA" id="IWHIMVE"/>
<protein>
    <submittedName>
        <fullName evidence="1">Uncharacterized protein</fullName>
    </submittedName>
</protein>
<keyword evidence="2" id="KW-1185">Reference proteome</keyword>